<keyword evidence="1" id="KW-0472">Membrane</keyword>
<protein>
    <submittedName>
        <fullName evidence="2">Uncharacterized protein</fullName>
    </submittedName>
</protein>
<gene>
    <name evidence="2" type="ORF">L596_007179</name>
</gene>
<name>A0A4U5P8H3_STECR</name>
<proteinExistence type="predicted"/>
<dbReference type="EMBL" id="AZBU02000002">
    <property type="protein sequence ID" value="TKR92549.1"/>
    <property type="molecule type" value="Genomic_DNA"/>
</dbReference>
<keyword evidence="3" id="KW-1185">Reference proteome</keyword>
<sequence length="146" mass="16199">MVMFSFHGAWGTYGVYGKVNTALPFTNELRIFQKYALLRESDEELFSVFRFDALTEHSKVALITVTKGTCSGLAVLVRSLPIVFSEDLPLLGTRKIHSKLASSLLLSFPIRASAPTFLIVPIVLYAFLSMGFLFFFAPRHAASNST</sequence>
<accession>A0A4U5P8H3</accession>
<evidence type="ECO:0000313" key="3">
    <source>
        <dbReference type="Proteomes" id="UP000298663"/>
    </source>
</evidence>
<comment type="caution">
    <text evidence="2">The sequence shown here is derived from an EMBL/GenBank/DDBJ whole genome shotgun (WGS) entry which is preliminary data.</text>
</comment>
<keyword evidence="1" id="KW-1133">Transmembrane helix</keyword>
<evidence type="ECO:0000256" key="1">
    <source>
        <dbReference type="SAM" id="Phobius"/>
    </source>
</evidence>
<organism evidence="2 3">
    <name type="scientific">Steinernema carpocapsae</name>
    <name type="common">Entomopathogenic nematode</name>
    <dbReference type="NCBI Taxonomy" id="34508"/>
    <lineage>
        <taxon>Eukaryota</taxon>
        <taxon>Metazoa</taxon>
        <taxon>Ecdysozoa</taxon>
        <taxon>Nematoda</taxon>
        <taxon>Chromadorea</taxon>
        <taxon>Rhabditida</taxon>
        <taxon>Tylenchina</taxon>
        <taxon>Panagrolaimomorpha</taxon>
        <taxon>Strongyloidoidea</taxon>
        <taxon>Steinernematidae</taxon>
        <taxon>Steinernema</taxon>
    </lineage>
</organism>
<feature type="transmembrane region" description="Helical" evidence="1">
    <location>
        <begin position="117"/>
        <end position="137"/>
    </location>
</feature>
<reference evidence="2 3" key="1">
    <citation type="journal article" date="2015" name="Genome Biol.">
        <title>Comparative genomics of Steinernema reveals deeply conserved gene regulatory networks.</title>
        <authorList>
            <person name="Dillman A.R."/>
            <person name="Macchietto M."/>
            <person name="Porter C.F."/>
            <person name="Rogers A."/>
            <person name="Williams B."/>
            <person name="Antoshechkin I."/>
            <person name="Lee M.M."/>
            <person name="Goodwin Z."/>
            <person name="Lu X."/>
            <person name="Lewis E.E."/>
            <person name="Goodrich-Blair H."/>
            <person name="Stock S.P."/>
            <person name="Adams B.J."/>
            <person name="Sternberg P.W."/>
            <person name="Mortazavi A."/>
        </authorList>
    </citation>
    <scope>NUCLEOTIDE SEQUENCE [LARGE SCALE GENOMIC DNA]</scope>
    <source>
        <strain evidence="2 3">ALL</strain>
    </source>
</reference>
<dbReference type="AlphaFoldDB" id="A0A4U5P8H3"/>
<reference evidence="2 3" key="2">
    <citation type="journal article" date="2019" name="G3 (Bethesda)">
        <title>Hybrid Assembly of the Genome of the Entomopathogenic Nematode Steinernema carpocapsae Identifies the X-Chromosome.</title>
        <authorList>
            <person name="Serra L."/>
            <person name="Macchietto M."/>
            <person name="Macias-Munoz A."/>
            <person name="McGill C.J."/>
            <person name="Rodriguez I.M."/>
            <person name="Rodriguez B."/>
            <person name="Murad R."/>
            <person name="Mortazavi A."/>
        </authorList>
    </citation>
    <scope>NUCLEOTIDE SEQUENCE [LARGE SCALE GENOMIC DNA]</scope>
    <source>
        <strain evidence="2 3">ALL</strain>
    </source>
</reference>
<keyword evidence="1" id="KW-0812">Transmembrane</keyword>
<dbReference type="Proteomes" id="UP000298663">
    <property type="component" value="Unassembled WGS sequence"/>
</dbReference>
<evidence type="ECO:0000313" key="2">
    <source>
        <dbReference type="EMBL" id="TKR92549.1"/>
    </source>
</evidence>